<dbReference type="Gene3D" id="3.90.1150.200">
    <property type="match status" value="1"/>
</dbReference>
<evidence type="ECO:0000313" key="2">
    <source>
        <dbReference type="EMBL" id="ESU28189.1"/>
    </source>
</evidence>
<keyword evidence="3" id="KW-1185">Reference proteome</keyword>
<sequence>MQSTAKTPQEYIDSLPDDRKTAMEKLRSVISKNLPKGFQESMGYGMLGYVVPHSIYPNGYHCDPKTPLPFLSIASQKNFIAVYHMGIYSDKNLLDWFTSEYPNHVKTKLDMGKSCIRFKKPEQIPYELLAELFQKMTVEDWISKYESILNQSSKQR</sequence>
<proteinExistence type="predicted"/>
<dbReference type="OrthoDB" id="9813231at2"/>
<dbReference type="Proteomes" id="UP000018004">
    <property type="component" value="Unassembled WGS sequence"/>
</dbReference>
<dbReference type="Pfam" id="PF08818">
    <property type="entry name" value="DUF1801"/>
    <property type="match status" value="1"/>
</dbReference>
<dbReference type="PATRIC" id="fig|1341181.4.peg.1510"/>
<evidence type="ECO:0000259" key="1">
    <source>
        <dbReference type="Pfam" id="PF08818"/>
    </source>
</evidence>
<dbReference type="RefSeq" id="WP_023579172.1">
    <property type="nucleotide sequence ID" value="NZ_AVGG01000007.1"/>
</dbReference>
<evidence type="ECO:0000313" key="3">
    <source>
        <dbReference type="Proteomes" id="UP000018004"/>
    </source>
</evidence>
<gene>
    <name evidence="2" type="ORF">FLJC2902T_15340</name>
</gene>
<dbReference type="STRING" id="1341181.FLJC2902T_15340"/>
<dbReference type="SUPFAM" id="SSF159888">
    <property type="entry name" value="YdhG-like"/>
    <property type="match status" value="1"/>
</dbReference>
<dbReference type="InterPro" id="IPR014922">
    <property type="entry name" value="YdhG-like"/>
</dbReference>
<feature type="domain" description="YdhG-like" evidence="1">
    <location>
        <begin position="19"/>
        <end position="135"/>
    </location>
</feature>
<organism evidence="2 3">
    <name type="scientific">Flavobacterium limnosediminis JC2902</name>
    <dbReference type="NCBI Taxonomy" id="1341181"/>
    <lineage>
        <taxon>Bacteria</taxon>
        <taxon>Pseudomonadati</taxon>
        <taxon>Bacteroidota</taxon>
        <taxon>Flavobacteriia</taxon>
        <taxon>Flavobacteriales</taxon>
        <taxon>Flavobacteriaceae</taxon>
        <taxon>Flavobacterium</taxon>
    </lineage>
</organism>
<reference evidence="2 3" key="1">
    <citation type="submission" date="2013-08" db="EMBL/GenBank/DDBJ databases">
        <title>Flavobacterium limnosediminis JC2902 genome sequencing.</title>
        <authorList>
            <person name="Lee K."/>
            <person name="Yi H."/>
            <person name="Park S."/>
            <person name="Chun J."/>
        </authorList>
    </citation>
    <scope>NUCLEOTIDE SEQUENCE [LARGE SCALE GENOMIC DNA]</scope>
    <source>
        <strain evidence="2 3">JC2902</strain>
    </source>
</reference>
<dbReference type="EMBL" id="AVGG01000007">
    <property type="protein sequence ID" value="ESU28189.1"/>
    <property type="molecule type" value="Genomic_DNA"/>
</dbReference>
<dbReference type="eggNOG" id="COG5646">
    <property type="taxonomic scope" value="Bacteria"/>
</dbReference>
<comment type="caution">
    <text evidence="2">The sequence shown here is derived from an EMBL/GenBank/DDBJ whole genome shotgun (WGS) entry which is preliminary data.</text>
</comment>
<name>V6SP33_9FLAO</name>
<protein>
    <recommendedName>
        <fullName evidence="1">YdhG-like domain-containing protein</fullName>
    </recommendedName>
</protein>
<dbReference type="AlphaFoldDB" id="V6SP33"/>
<accession>V6SP33</accession>